<dbReference type="Proteomes" id="UP000693672">
    <property type="component" value="Unassembled WGS sequence"/>
</dbReference>
<organism evidence="1 2">
    <name type="scientific">Paenibacillus solanacearum</name>
    <dbReference type="NCBI Taxonomy" id="2048548"/>
    <lineage>
        <taxon>Bacteria</taxon>
        <taxon>Bacillati</taxon>
        <taxon>Bacillota</taxon>
        <taxon>Bacilli</taxon>
        <taxon>Bacillales</taxon>
        <taxon>Paenibacillaceae</taxon>
        <taxon>Paenibacillus</taxon>
    </lineage>
</organism>
<proteinExistence type="predicted"/>
<evidence type="ECO:0000313" key="1">
    <source>
        <dbReference type="EMBL" id="CAG7644668.1"/>
    </source>
</evidence>
<evidence type="ECO:0000313" key="2">
    <source>
        <dbReference type="Proteomes" id="UP000693672"/>
    </source>
</evidence>
<sequence>MEQVVIDQNNIKALRFGGISPDVLRELSGVYQPFVKAVKEIISNSYDADAEAVELEFGPDFESLTITDDGNGMGPIEFIRDYIRIGKSYRKSELTAIKGRPRIGGKGIGFLAPARYCEMIEVKTKKKAIYEDKVQFDLSGAKEIDVEHLFLNGHENKAVLNCIKIRRVTDEHGNEFSTQIDRFKIKFEQVTYCKCDIWYAYDASDFELTAKINFNKLFSLEPSKSLEQIDNFCEIAIETVTGQKKHQSYTQIKLYNIKDFVRNDLKDDGKKGARNVASFSGFDQFEWHLSRIIPVNAKIHENIPSELGEYIQDEIDRAKESIPINIFIKNDKSKEALERRIIKPATKLDFQHDKDIVKKIELFDENNKMFAKGFLVGQSSLILPAELRGILIRVKGVAVGEPTFFGFDQILSGSSKVALTQISGEINIFSGIDAVEDINPGRDGFYKESKVYNLVKKQVVGEYPDRLTGVMKELVDAIIARSDINASLVNFQKKYQSYRDTILEASQVIANLAIENSEVEDAFYESTDMSDLKLCPSVLPKAEGKLSSFSVYEVEALEDGENGYKVNYETKELFLDRNADIWKRNINIGRQNFNIELKQGNKKNVKMFCQVNPSTRKIYINWDHPIRSSMGDTQFIKHCLATIASNLPQDQLDTYVSLMTSKV</sequence>
<protein>
    <recommendedName>
        <fullName evidence="3">ATP-binding protein</fullName>
    </recommendedName>
</protein>
<evidence type="ECO:0008006" key="3">
    <source>
        <dbReference type="Google" id="ProtNLM"/>
    </source>
</evidence>
<gene>
    <name evidence="1" type="ORF">PAESOLCIP111_04766</name>
</gene>
<reference evidence="1" key="1">
    <citation type="submission" date="2021-06" db="EMBL/GenBank/DDBJ databases">
        <authorList>
            <person name="Criscuolo A."/>
        </authorList>
    </citation>
    <scope>NUCLEOTIDE SEQUENCE</scope>
    <source>
        <strain evidence="1">CIP111600</strain>
    </source>
</reference>
<dbReference type="RefSeq" id="WP_218094481.1">
    <property type="nucleotide sequence ID" value="NZ_CAJVAS010000028.1"/>
</dbReference>
<name>A0A916NRQ5_9BACL</name>
<accession>A0A916NRQ5</accession>
<keyword evidence="2" id="KW-1185">Reference proteome</keyword>
<dbReference type="Pfam" id="PF13589">
    <property type="entry name" value="HATPase_c_3"/>
    <property type="match status" value="1"/>
</dbReference>
<dbReference type="AlphaFoldDB" id="A0A916NRQ5"/>
<comment type="caution">
    <text evidence="1">The sequence shown here is derived from an EMBL/GenBank/DDBJ whole genome shotgun (WGS) entry which is preliminary data.</text>
</comment>
<dbReference type="EMBL" id="CAJVAS010000028">
    <property type="protein sequence ID" value="CAG7644668.1"/>
    <property type="molecule type" value="Genomic_DNA"/>
</dbReference>